<dbReference type="InterPro" id="IPR005554">
    <property type="entry name" value="NOL6/Upt22"/>
</dbReference>
<dbReference type="Pfam" id="PF17406">
    <property type="entry name" value="Nrap_D5"/>
    <property type="match status" value="1"/>
</dbReference>
<feature type="region of interest" description="Disordered" evidence="6">
    <location>
        <begin position="1"/>
        <end position="52"/>
    </location>
</feature>
<keyword evidence="5" id="KW-0687">Ribonucleoprotein</keyword>
<gene>
    <name evidence="13" type="primary">UTP22</name>
    <name evidence="13" type="ORF">DEBR0S1_14532G</name>
</gene>
<dbReference type="Gene3D" id="3.30.70.3020">
    <property type="match status" value="1"/>
</dbReference>
<dbReference type="InterPro" id="IPR035368">
    <property type="entry name" value="Nrap_D3"/>
</dbReference>
<dbReference type="Pfam" id="PF17407">
    <property type="entry name" value="Nrap_D6"/>
    <property type="match status" value="1"/>
</dbReference>
<evidence type="ECO:0000256" key="3">
    <source>
        <dbReference type="ARBA" id="ARBA00022884"/>
    </source>
</evidence>
<dbReference type="GO" id="GO:0032545">
    <property type="term" value="C:CURI complex"/>
    <property type="evidence" value="ECO:0007669"/>
    <property type="project" value="TreeGrafter"/>
</dbReference>
<keyword evidence="14" id="KW-1185">Reference proteome</keyword>
<feature type="domain" description="Nrap protein" evidence="10">
    <location>
        <begin position="688"/>
        <end position="869"/>
    </location>
</feature>
<keyword evidence="4 5" id="KW-0539">Nucleus</keyword>
<comment type="subcellular location">
    <subcellularLocation>
        <location evidence="1 5">Nucleus</location>
        <location evidence="1 5">Nucleolus</location>
    </subcellularLocation>
</comment>
<evidence type="ECO:0000256" key="5">
    <source>
        <dbReference type="RuleBase" id="RU364032"/>
    </source>
</evidence>
<dbReference type="GO" id="GO:0034456">
    <property type="term" value="C:UTP-C complex"/>
    <property type="evidence" value="ECO:0007669"/>
    <property type="project" value="TreeGrafter"/>
</dbReference>
<dbReference type="Proteomes" id="UP000478008">
    <property type="component" value="Unassembled WGS sequence"/>
</dbReference>
<sequence length="1199" mass="135919">MAEEHSGTTEMDRFPKVKEEDGKHGSHEENESHEVHHKAPLKASKKGSRKRRITVEDIQIARETAELFKSNIFKLEVDELIKELKLKDSHCKLMERVLHRLHDVIQQVPESKEMTLEEATGHFAQNKQMKVSVPYPDPKPTALNYKFQYRTPQDISLVGSFGIKAGIQQPAPNGMVIDVALTMPKELFQKKDYMNFRALYKRAFYIAYLVEQIVPLTKKVGLPLKFAYEYANGDVLCPTVRLEPVKRDSKSTNKGKQEDTFYFDHTGFSIRLYVAFPDDVFDAKKLLPDRNCIRIKADGVSIEDLPPTPLYNSSILTSCSYSCYLKYLYTSKKMAEAFRDACVLGNLWLKQRGFGSNMNSGGFGHFEFATLMAALLEGGGEHGSKVLLHGFSSYQLFKATIRYLATQDLCDDGYLSFFSIVGERSSVYKTGGFGVPTIFDKNTKINILWKMSASSYGLLRHYADVTSRLLNDVVEDRFQQTFIMKANSPVLQYDALVQIPLAVLGKEQECFGSLEKISFITFDKYMCAKISRILEVALRGRAAYVNVRVRRPVLDTWSLGHRRPYSEVSNSTKSIDIGLILNPAESEKRITKGPLHSQKTEGEKFAAFWGSKAQVRRYKDGNVQYSCLWPSSTKESPTITVLRYILDLHLAHSGDLSDNIVVNNSRFNSLLPRPLTPAINNSHPLIMPSHFQELRASFDSLCKIIYRLEGLPLAVKSILPASPALRGASTLVPVPFAVTNPDFFNECILQFESSTRWPDELYALERTKTAFLLKISSFVDRHKGYKCVFSHENIIPYMAKDVMTRLNVLTPEGYGFSIRVLTERDEVLYLRIIENADARQKKAATDAYLAFMRHFMGRVKHHRAMSSLVTRFPFFGPTVRLFKSWLDSQLLLVHFPDELVELIAIQSFIDPAPFSDEPSSVGAGFLRILNFIAHWNWREDPLILDLSKSLEDDGQSDGIDAKFKETQVAGRKTGALSPQEHRVMYENFTKLRKDDPNGSHVQMFVSSREDPSGKLWSTNSTGIPVISRLTALSKAVMGLISQSTHLDDNLIKLIFTPALKDFDFVIEVRSPFDLRVKSGVLPRHTFKNLIHPLQDFSSVSEWCDPLQEYYEELRARFSNVAVLTSHRFTCLSDEEKGTGNVIAGVFNPAVTRGKKKFRVNIGFDIKPTEDEHVECNKESILGQMVRLGGDLVVSVHQYH</sequence>
<evidence type="ECO:0000259" key="11">
    <source>
        <dbReference type="Pfam" id="PF17406"/>
    </source>
</evidence>
<comment type="similarity">
    <text evidence="2 5">Belongs to the NRAP family.</text>
</comment>
<dbReference type="GO" id="GO:0003723">
    <property type="term" value="F:RNA binding"/>
    <property type="evidence" value="ECO:0007669"/>
    <property type="project" value="UniProtKB-KW"/>
</dbReference>
<dbReference type="GO" id="GO:0006409">
    <property type="term" value="P:tRNA export from nucleus"/>
    <property type="evidence" value="ECO:0007669"/>
    <property type="project" value="TreeGrafter"/>
</dbReference>
<dbReference type="Gene3D" id="1.10.1410.10">
    <property type="match status" value="2"/>
</dbReference>
<dbReference type="InterPro" id="IPR035371">
    <property type="entry name" value="Nrap_D6"/>
</dbReference>
<dbReference type="Pfam" id="PF17405">
    <property type="entry name" value="Nrap_D4"/>
    <property type="match status" value="1"/>
</dbReference>
<feature type="domain" description="Nrap protein" evidence="12">
    <location>
        <begin position="1059"/>
        <end position="1195"/>
    </location>
</feature>
<dbReference type="Pfam" id="PF17404">
    <property type="entry name" value="Nrap_D3"/>
    <property type="match status" value="1"/>
</dbReference>
<dbReference type="GO" id="GO:0006364">
    <property type="term" value="P:rRNA processing"/>
    <property type="evidence" value="ECO:0007669"/>
    <property type="project" value="UniProtKB-KW"/>
</dbReference>
<name>A0A7D9GZ63_DEKBR</name>
<evidence type="ECO:0000256" key="2">
    <source>
        <dbReference type="ARBA" id="ARBA00006674"/>
    </source>
</evidence>
<feature type="compositionally biased region" description="Basic and acidic residues" evidence="6">
    <location>
        <begin position="1"/>
        <end position="34"/>
    </location>
</feature>
<organism evidence="13 14">
    <name type="scientific">Dekkera bruxellensis</name>
    <name type="common">Brettanomyces custersii</name>
    <dbReference type="NCBI Taxonomy" id="5007"/>
    <lineage>
        <taxon>Eukaryota</taxon>
        <taxon>Fungi</taxon>
        <taxon>Dikarya</taxon>
        <taxon>Ascomycota</taxon>
        <taxon>Saccharomycotina</taxon>
        <taxon>Pichiomycetes</taxon>
        <taxon>Pichiales</taxon>
        <taxon>Pichiaceae</taxon>
        <taxon>Brettanomyces</taxon>
    </lineage>
</organism>
<evidence type="ECO:0000259" key="7">
    <source>
        <dbReference type="Pfam" id="PF03813"/>
    </source>
</evidence>
<feature type="compositionally biased region" description="Basic residues" evidence="6">
    <location>
        <begin position="35"/>
        <end position="52"/>
    </location>
</feature>
<dbReference type="PANTHER" id="PTHR17972:SF0">
    <property type="entry name" value="NUCLEOLAR PROTEIN 6"/>
    <property type="match status" value="1"/>
</dbReference>
<dbReference type="Gene3D" id="3.30.70.3030">
    <property type="match status" value="1"/>
</dbReference>
<dbReference type="InterPro" id="IPR035082">
    <property type="entry name" value="Nrap_D1"/>
</dbReference>
<dbReference type="InterPro" id="IPR035370">
    <property type="entry name" value="Nrap_D5"/>
</dbReference>
<keyword evidence="5" id="KW-0690">Ribosome biogenesis</keyword>
<evidence type="ECO:0000313" key="14">
    <source>
        <dbReference type="Proteomes" id="UP000478008"/>
    </source>
</evidence>
<evidence type="ECO:0000259" key="8">
    <source>
        <dbReference type="Pfam" id="PF17403"/>
    </source>
</evidence>
<reference evidence="13 14" key="1">
    <citation type="submission" date="2019-07" db="EMBL/GenBank/DDBJ databases">
        <authorList>
            <person name="Friedrich A."/>
            <person name="Schacherer J."/>
        </authorList>
    </citation>
    <scope>NUCLEOTIDE SEQUENCE [LARGE SCALE GENOMIC DNA]</scope>
</reference>
<dbReference type="GO" id="GO:0032040">
    <property type="term" value="C:small-subunit processome"/>
    <property type="evidence" value="ECO:0007669"/>
    <property type="project" value="TreeGrafter"/>
</dbReference>
<keyword evidence="3 5" id="KW-0694">RNA-binding</keyword>
<protein>
    <recommendedName>
        <fullName evidence="5">U3 small nucleolar RNA-associated protein 22</fullName>
    </recommendedName>
</protein>
<evidence type="ECO:0000259" key="9">
    <source>
        <dbReference type="Pfam" id="PF17404"/>
    </source>
</evidence>
<dbReference type="InterPro" id="IPR035367">
    <property type="entry name" value="Nrap_D2"/>
</dbReference>
<feature type="domain" description="Nrap protein" evidence="11">
    <location>
        <begin position="872"/>
        <end position="1056"/>
    </location>
</feature>
<dbReference type="Pfam" id="PF03813">
    <property type="entry name" value="Nrap"/>
    <property type="match status" value="1"/>
</dbReference>
<feature type="domain" description="Nrap protein" evidence="7">
    <location>
        <begin position="177"/>
        <end position="333"/>
    </location>
</feature>
<keyword evidence="5" id="KW-0698">rRNA processing</keyword>
<proteinExistence type="inferred from homology"/>
<evidence type="ECO:0000256" key="4">
    <source>
        <dbReference type="ARBA" id="ARBA00023242"/>
    </source>
</evidence>
<accession>A0A7D9GZ63</accession>
<dbReference type="EMBL" id="CABFWN010000001">
    <property type="protein sequence ID" value="VUG16347.1"/>
    <property type="molecule type" value="Genomic_DNA"/>
</dbReference>
<evidence type="ECO:0000313" key="13">
    <source>
        <dbReference type="EMBL" id="VUG16347.1"/>
    </source>
</evidence>
<evidence type="ECO:0000256" key="1">
    <source>
        <dbReference type="ARBA" id="ARBA00004604"/>
    </source>
</evidence>
<dbReference type="PANTHER" id="PTHR17972">
    <property type="entry name" value="NUCLEOLAR RNA-ASSOCIATED PROTEIN"/>
    <property type="match status" value="1"/>
</dbReference>
<dbReference type="InterPro" id="IPR035369">
    <property type="entry name" value="Nrap_D4"/>
</dbReference>
<dbReference type="AlphaFoldDB" id="A0A7D9GZ63"/>
<evidence type="ECO:0000259" key="10">
    <source>
        <dbReference type="Pfam" id="PF17405"/>
    </source>
</evidence>
<dbReference type="Pfam" id="PF17403">
    <property type="entry name" value="Nrap_D2"/>
    <property type="match status" value="1"/>
</dbReference>
<feature type="domain" description="Nrap protein" evidence="9">
    <location>
        <begin position="490"/>
        <end position="650"/>
    </location>
</feature>
<evidence type="ECO:0000259" key="12">
    <source>
        <dbReference type="Pfam" id="PF17407"/>
    </source>
</evidence>
<evidence type="ECO:0000256" key="6">
    <source>
        <dbReference type="SAM" id="MobiDB-lite"/>
    </source>
</evidence>
<feature type="domain" description="Nrap protein" evidence="8">
    <location>
        <begin position="337"/>
        <end position="485"/>
    </location>
</feature>